<dbReference type="NCBIfam" id="TIGR01308">
    <property type="entry name" value="rpmD_bact"/>
    <property type="match status" value="1"/>
</dbReference>
<organism evidence="7 8">
    <name type="scientific">Eremococcus coleocola ACS-139-V-Col8</name>
    <dbReference type="NCBI Taxonomy" id="908337"/>
    <lineage>
        <taxon>Bacteria</taxon>
        <taxon>Bacillati</taxon>
        <taxon>Bacillota</taxon>
        <taxon>Bacilli</taxon>
        <taxon>Lactobacillales</taxon>
        <taxon>Aerococcaceae</taxon>
        <taxon>Eremococcus</taxon>
    </lineage>
</organism>
<evidence type="ECO:0000256" key="5">
    <source>
        <dbReference type="HAMAP-Rule" id="MF_01371"/>
    </source>
</evidence>
<dbReference type="Proteomes" id="UP000005990">
    <property type="component" value="Unassembled WGS sequence"/>
</dbReference>
<evidence type="ECO:0000256" key="3">
    <source>
        <dbReference type="ARBA" id="ARBA00022980"/>
    </source>
</evidence>
<sequence>MANLEIKLTKSLFGRPKNQVDTAKSLGLTRPNRVVVKADSEQVRNMLKSISHLVEVKEA</sequence>
<accession>E4KMQ4</accession>
<comment type="caution">
    <text evidence="7">The sequence shown here is derived from an EMBL/GenBank/DDBJ whole genome shotgun (WGS) entry which is preliminary data.</text>
</comment>
<dbReference type="STRING" id="908337.HMPREF9257_0117"/>
<dbReference type="PIRSF" id="PIRSF002211">
    <property type="entry name" value="Ribosomal_L30_bac-type"/>
    <property type="match status" value="1"/>
</dbReference>
<dbReference type="PANTHER" id="PTHR15892:SF2">
    <property type="entry name" value="LARGE RIBOSOMAL SUBUNIT PROTEIN UL30M"/>
    <property type="match status" value="1"/>
</dbReference>
<gene>
    <name evidence="5 7" type="primary">rpmD</name>
    <name evidence="7" type="ORF">HMPREF9257_0117</name>
</gene>
<dbReference type="PANTHER" id="PTHR15892">
    <property type="entry name" value="MITOCHONDRIAL RIBOSOMAL PROTEIN L30"/>
    <property type="match status" value="1"/>
</dbReference>
<dbReference type="HAMAP" id="MF_01371_B">
    <property type="entry name" value="Ribosomal_uL30_B"/>
    <property type="match status" value="1"/>
</dbReference>
<comment type="similarity">
    <text evidence="1 5">Belongs to the universal ribosomal protein uL30 family.</text>
</comment>
<dbReference type="RefSeq" id="WP_006417893.1">
    <property type="nucleotide sequence ID" value="NZ_AENN01000006.1"/>
</dbReference>
<dbReference type="eggNOG" id="COG1841">
    <property type="taxonomic scope" value="Bacteria"/>
</dbReference>
<dbReference type="GO" id="GO:0022625">
    <property type="term" value="C:cytosolic large ribosomal subunit"/>
    <property type="evidence" value="ECO:0007669"/>
    <property type="project" value="TreeGrafter"/>
</dbReference>
<keyword evidence="4 5" id="KW-0687">Ribonucleoprotein</keyword>
<evidence type="ECO:0000313" key="7">
    <source>
        <dbReference type="EMBL" id="EFR31761.1"/>
    </source>
</evidence>
<comment type="subunit">
    <text evidence="2 5">Part of the 50S ribosomal subunit.</text>
</comment>
<dbReference type="Gene3D" id="3.30.1390.20">
    <property type="entry name" value="Ribosomal protein L30, ferredoxin-like fold domain"/>
    <property type="match status" value="1"/>
</dbReference>
<dbReference type="Pfam" id="PF00327">
    <property type="entry name" value="Ribosomal_L30"/>
    <property type="match status" value="1"/>
</dbReference>
<dbReference type="CDD" id="cd01658">
    <property type="entry name" value="Ribosomal_L30"/>
    <property type="match status" value="1"/>
</dbReference>
<reference evidence="7 8" key="1">
    <citation type="submission" date="2010-10" db="EMBL/GenBank/DDBJ databases">
        <authorList>
            <person name="Durkin A.S."/>
            <person name="Madupu R."/>
            <person name="Torralba M."/>
            <person name="Gillis M."/>
            <person name="Methe B."/>
            <person name="Sutton G."/>
            <person name="Nelson K.E."/>
        </authorList>
    </citation>
    <scope>NUCLEOTIDE SEQUENCE [LARGE SCALE GENOMIC DNA]</scope>
    <source>
        <strain evidence="7 8">ACS-139-V-Col8</strain>
    </source>
</reference>
<protein>
    <recommendedName>
        <fullName evidence="5">Large ribosomal subunit protein uL30</fullName>
    </recommendedName>
</protein>
<dbReference type="AlphaFoldDB" id="E4KMQ4"/>
<dbReference type="OrthoDB" id="9812790at2"/>
<dbReference type="EMBL" id="AENN01000006">
    <property type="protein sequence ID" value="EFR31761.1"/>
    <property type="molecule type" value="Genomic_DNA"/>
</dbReference>
<dbReference type="GO" id="GO:0006412">
    <property type="term" value="P:translation"/>
    <property type="evidence" value="ECO:0007669"/>
    <property type="project" value="UniProtKB-UniRule"/>
</dbReference>
<feature type="domain" description="Large ribosomal subunit protein uL30-like ferredoxin-like fold" evidence="6">
    <location>
        <begin position="5"/>
        <end position="54"/>
    </location>
</feature>
<proteinExistence type="inferred from homology"/>
<dbReference type="SUPFAM" id="SSF55129">
    <property type="entry name" value="Ribosomal protein L30p/L7e"/>
    <property type="match status" value="1"/>
</dbReference>
<dbReference type="InterPro" id="IPR036919">
    <property type="entry name" value="Ribo_uL30_ferredoxin-like_sf"/>
</dbReference>
<evidence type="ECO:0000256" key="1">
    <source>
        <dbReference type="ARBA" id="ARBA00007594"/>
    </source>
</evidence>
<dbReference type="GO" id="GO:0003735">
    <property type="term" value="F:structural constituent of ribosome"/>
    <property type="evidence" value="ECO:0007669"/>
    <property type="project" value="InterPro"/>
</dbReference>
<evidence type="ECO:0000256" key="2">
    <source>
        <dbReference type="ARBA" id="ARBA00011838"/>
    </source>
</evidence>
<keyword evidence="8" id="KW-1185">Reference proteome</keyword>
<evidence type="ECO:0000313" key="8">
    <source>
        <dbReference type="Proteomes" id="UP000005990"/>
    </source>
</evidence>
<evidence type="ECO:0000256" key="4">
    <source>
        <dbReference type="ARBA" id="ARBA00023274"/>
    </source>
</evidence>
<dbReference type="InterPro" id="IPR016082">
    <property type="entry name" value="Ribosomal_uL30_ferredoxin-like"/>
</dbReference>
<keyword evidence="3 5" id="KW-0689">Ribosomal protein</keyword>
<dbReference type="InterPro" id="IPR005996">
    <property type="entry name" value="Ribosomal_uL30_bac-type"/>
</dbReference>
<evidence type="ECO:0000259" key="6">
    <source>
        <dbReference type="Pfam" id="PF00327"/>
    </source>
</evidence>
<name>E4KMQ4_9LACT</name>